<dbReference type="NCBIfam" id="NF009604">
    <property type="entry name" value="PRK13057.1"/>
    <property type="match status" value="1"/>
</dbReference>
<sequence length="324" mass="34139">MDAGERRLMTDAAAAARAEAAAGVAGRALLLANPRSRSGGDPDTVAGLLRDAGLNPLCPDLSKPGGTADLIRAHAAEVDRVVLAGGDGTMNAAAPALLETGLPFAIIPLGTGNDLARTLGIPEDPAEAARIAATGRLREIDVGLANDVPFFNVASLGFGVDLTRALTGDAKRRWGKLGYAVAGVRVLARMRPFSAAIRCGDTVVRSRTVHVAVGNGRHYGGGMTVGERSEIDDGRLDVFSLEVGGVWSLLRLLPSLRRGDHGRWHEVLTVEGSEVEIRTRRRRSVNTDGEITTRTPVVFRVLHRAVRVHVPESEAVSETTPPPG</sequence>
<dbReference type="PROSITE" id="PS50146">
    <property type="entry name" value="DAGK"/>
    <property type="match status" value="1"/>
</dbReference>
<comment type="cofactor">
    <cofactor evidence="1">
        <name>Mg(2+)</name>
        <dbReference type="ChEBI" id="CHEBI:18420"/>
    </cofactor>
</comment>
<dbReference type="SMART" id="SM00046">
    <property type="entry name" value="DAGKc"/>
    <property type="match status" value="1"/>
</dbReference>
<dbReference type="InterPro" id="IPR017438">
    <property type="entry name" value="ATP-NAD_kinase_N"/>
</dbReference>
<dbReference type="SUPFAM" id="SSF111331">
    <property type="entry name" value="NAD kinase/diacylglycerol kinase-like"/>
    <property type="match status" value="1"/>
</dbReference>
<evidence type="ECO:0000313" key="13">
    <source>
        <dbReference type="EMBL" id="GAA0602610.1"/>
    </source>
</evidence>
<keyword evidence="11" id="KW-1208">Phospholipid metabolism</keyword>
<dbReference type="Gene3D" id="3.40.50.10330">
    <property type="entry name" value="Probable inorganic polyphosphate/atp-NAD kinase, domain 1"/>
    <property type="match status" value="1"/>
</dbReference>
<evidence type="ECO:0000256" key="9">
    <source>
        <dbReference type="ARBA" id="ARBA00023098"/>
    </source>
</evidence>
<evidence type="ECO:0000256" key="6">
    <source>
        <dbReference type="ARBA" id="ARBA00022777"/>
    </source>
</evidence>
<gene>
    <name evidence="13" type="ORF">GCM10009416_45480</name>
</gene>
<name>A0ABP3R715_9PROT</name>
<dbReference type="NCBIfam" id="TIGR00147">
    <property type="entry name" value="YegS/Rv2252/BmrU family lipid kinase"/>
    <property type="match status" value="1"/>
</dbReference>
<keyword evidence="2" id="KW-0444">Lipid biosynthesis</keyword>
<dbReference type="Gene3D" id="2.60.200.40">
    <property type="match status" value="1"/>
</dbReference>
<organism evidence="13 14">
    <name type="scientific">Craurococcus roseus</name>
    <dbReference type="NCBI Taxonomy" id="77585"/>
    <lineage>
        <taxon>Bacteria</taxon>
        <taxon>Pseudomonadati</taxon>
        <taxon>Pseudomonadota</taxon>
        <taxon>Alphaproteobacteria</taxon>
        <taxon>Acetobacterales</taxon>
        <taxon>Acetobacteraceae</taxon>
        <taxon>Craurococcus</taxon>
    </lineage>
</organism>
<keyword evidence="7" id="KW-0067">ATP-binding</keyword>
<evidence type="ECO:0000313" key="14">
    <source>
        <dbReference type="Proteomes" id="UP001501588"/>
    </source>
</evidence>
<dbReference type="GO" id="GO:0016301">
    <property type="term" value="F:kinase activity"/>
    <property type="evidence" value="ECO:0007669"/>
    <property type="project" value="UniProtKB-KW"/>
</dbReference>
<keyword evidence="4" id="KW-0479">Metal-binding</keyword>
<keyword evidence="5" id="KW-0547">Nucleotide-binding</keyword>
<evidence type="ECO:0000256" key="4">
    <source>
        <dbReference type="ARBA" id="ARBA00022723"/>
    </source>
</evidence>
<dbReference type="InterPro" id="IPR050187">
    <property type="entry name" value="Lipid_Phosphate_FormReg"/>
</dbReference>
<dbReference type="InterPro" id="IPR045540">
    <property type="entry name" value="YegS/DAGK_C"/>
</dbReference>
<keyword evidence="6 13" id="KW-0418">Kinase</keyword>
<dbReference type="InterPro" id="IPR016064">
    <property type="entry name" value="NAD/diacylglycerol_kinase_sf"/>
</dbReference>
<evidence type="ECO:0000256" key="5">
    <source>
        <dbReference type="ARBA" id="ARBA00022741"/>
    </source>
</evidence>
<accession>A0ABP3R715</accession>
<evidence type="ECO:0000256" key="7">
    <source>
        <dbReference type="ARBA" id="ARBA00022840"/>
    </source>
</evidence>
<dbReference type="EMBL" id="BAAAFZ010000084">
    <property type="protein sequence ID" value="GAA0602610.1"/>
    <property type="molecule type" value="Genomic_DNA"/>
</dbReference>
<dbReference type="PANTHER" id="PTHR12358">
    <property type="entry name" value="SPHINGOSINE KINASE"/>
    <property type="match status" value="1"/>
</dbReference>
<evidence type="ECO:0000256" key="1">
    <source>
        <dbReference type="ARBA" id="ARBA00001946"/>
    </source>
</evidence>
<protein>
    <submittedName>
        <fullName evidence="13">Lipid kinase</fullName>
    </submittedName>
</protein>
<dbReference type="InterPro" id="IPR005218">
    <property type="entry name" value="Diacylglycerol/lipid_kinase"/>
</dbReference>
<dbReference type="Pfam" id="PF00781">
    <property type="entry name" value="DAGK_cat"/>
    <property type="match status" value="1"/>
</dbReference>
<evidence type="ECO:0000256" key="10">
    <source>
        <dbReference type="ARBA" id="ARBA00023209"/>
    </source>
</evidence>
<dbReference type="PANTHER" id="PTHR12358:SF106">
    <property type="entry name" value="LIPID KINASE YEGS"/>
    <property type="match status" value="1"/>
</dbReference>
<keyword evidence="3" id="KW-0808">Transferase</keyword>
<keyword evidence="10" id="KW-0594">Phospholipid biosynthesis</keyword>
<comment type="caution">
    <text evidence="13">The sequence shown here is derived from an EMBL/GenBank/DDBJ whole genome shotgun (WGS) entry which is preliminary data.</text>
</comment>
<evidence type="ECO:0000256" key="3">
    <source>
        <dbReference type="ARBA" id="ARBA00022679"/>
    </source>
</evidence>
<feature type="domain" description="DAGKc" evidence="12">
    <location>
        <begin position="23"/>
        <end position="149"/>
    </location>
</feature>
<dbReference type="Pfam" id="PF19279">
    <property type="entry name" value="YegS_C"/>
    <property type="match status" value="1"/>
</dbReference>
<dbReference type="InterPro" id="IPR001206">
    <property type="entry name" value="Diacylglycerol_kinase_cat_dom"/>
</dbReference>
<evidence type="ECO:0000256" key="2">
    <source>
        <dbReference type="ARBA" id="ARBA00022516"/>
    </source>
</evidence>
<keyword evidence="9" id="KW-0443">Lipid metabolism</keyword>
<evidence type="ECO:0000256" key="11">
    <source>
        <dbReference type="ARBA" id="ARBA00023264"/>
    </source>
</evidence>
<proteinExistence type="predicted"/>
<evidence type="ECO:0000259" key="12">
    <source>
        <dbReference type="PROSITE" id="PS50146"/>
    </source>
</evidence>
<keyword evidence="8" id="KW-0460">Magnesium</keyword>
<evidence type="ECO:0000256" key="8">
    <source>
        <dbReference type="ARBA" id="ARBA00022842"/>
    </source>
</evidence>
<dbReference type="Proteomes" id="UP001501588">
    <property type="component" value="Unassembled WGS sequence"/>
</dbReference>
<reference evidence="14" key="1">
    <citation type="journal article" date="2019" name="Int. J. Syst. Evol. Microbiol.">
        <title>The Global Catalogue of Microorganisms (GCM) 10K type strain sequencing project: providing services to taxonomists for standard genome sequencing and annotation.</title>
        <authorList>
            <consortium name="The Broad Institute Genomics Platform"/>
            <consortium name="The Broad Institute Genome Sequencing Center for Infectious Disease"/>
            <person name="Wu L."/>
            <person name="Ma J."/>
        </authorList>
    </citation>
    <scope>NUCLEOTIDE SEQUENCE [LARGE SCALE GENOMIC DNA]</scope>
    <source>
        <strain evidence="14">JCM 9933</strain>
    </source>
</reference>
<keyword evidence="14" id="KW-1185">Reference proteome</keyword>